<dbReference type="Proteomes" id="UP000295257">
    <property type="component" value="Unassembled WGS sequence"/>
</dbReference>
<gene>
    <name evidence="2" type="ORF">C5L30_000487</name>
</gene>
<evidence type="ECO:0000313" key="2">
    <source>
        <dbReference type="EMBL" id="TDG73548.1"/>
    </source>
</evidence>
<reference evidence="2 3" key="1">
    <citation type="journal article" date="2019" name="Appl. Microbiol. Biotechnol.">
        <title>Uncovering carbohydrate metabolism through a genotype-phenotype association study of 56 lactic acid bacteria genomes.</title>
        <authorList>
            <person name="Buron-Moles G."/>
            <person name="Chailyan A."/>
            <person name="Dolejs I."/>
            <person name="Forster J."/>
            <person name="Miks M.H."/>
        </authorList>
    </citation>
    <scope>NUCLEOTIDE SEQUENCE [LARGE SCALE GENOMIC DNA]</scope>
    <source>
        <strain evidence="2 3">ATCC 29644</strain>
    </source>
</reference>
<keyword evidence="3" id="KW-1185">Reference proteome</keyword>
<keyword evidence="1" id="KW-1133">Transmembrane helix</keyword>
<name>A0A4V3A374_9LACO</name>
<organism evidence="2 3">
    <name type="scientific">Companilactobacillus farciminis</name>
    <dbReference type="NCBI Taxonomy" id="1612"/>
    <lineage>
        <taxon>Bacteria</taxon>
        <taxon>Bacillati</taxon>
        <taxon>Bacillota</taxon>
        <taxon>Bacilli</taxon>
        <taxon>Lactobacillales</taxon>
        <taxon>Lactobacillaceae</taxon>
        <taxon>Companilactobacillus</taxon>
    </lineage>
</organism>
<keyword evidence="1" id="KW-0812">Transmembrane</keyword>
<protein>
    <recommendedName>
        <fullName evidence="4">Immunity protein</fullName>
    </recommendedName>
</protein>
<accession>A0A4V3A374</accession>
<evidence type="ECO:0000313" key="3">
    <source>
        <dbReference type="Proteomes" id="UP000295257"/>
    </source>
</evidence>
<evidence type="ECO:0000256" key="1">
    <source>
        <dbReference type="SAM" id="Phobius"/>
    </source>
</evidence>
<sequence length="65" mass="7217">MESIFGVLFVLIGIWQFFISIKYLNVLKTVGNKTTSGFSPLAIYFSLFIGVAFLIIGISAVFHLI</sequence>
<dbReference type="STRING" id="1612.ABB44_02965"/>
<feature type="transmembrane region" description="Helical" evidence="1">
    <location>
        <begin position="41"/>
        <end position="64"/>
    </location>
</feature>
<feature type="transmembrane region" description="Helical" evidence="1">
    <location>
        <begin position="5"/>
        <end position="21"/>
    </location>
</feature>
<comment type="caution">
    <text evidence="2">The sequence shown here is derived from an EMBL/GenBank/DDBJ whole genome shotgun (WGS) entry which is preliminary data.</text>
</comment>
<keyword evidence="1" id="KW-0472">Membrane</keyword>
<proteinExistence type="predicted"/>
<evidence type="ECO:0008006" key="4">
    <source>
        <dbReference type="Google" id="ProtNLM"/>
    </source>
</evidence>
<dbReference type="AlphaFoldDB" id="A0A4V3A374"/>
<dbReference type="EMBL" id="PUFN01000009">
    <property type="protein sequence ID" value="TDG73548.1"/>
    <property type="molecule type" value="Genomic_DNA"/>
</dbReference>